<gene>
    <name evidence="2" type="ORF">OG350_32025</name>
</gene>
<dbReference type="Gene3D" id="3.20.10.10">
    <property type="entry name" value="D-amino Acid Aminotransferase, subunit A, domain 2"/>
    <property type="match status" value="1"/>
</dbReference>
<comment type="similarity">
    <text evidence="1">Belongs to the class-IV pyridoxal-phosphate-dependent aminotransferase family.</text>
</comment>
<accession>A0ABZ1L007</accession>
<dbReference type="InterPro" id="IPR036038">
    <property type="entry name" value="Aminotransferase-like"/>
</dbReference>
<dbReference type="SUPFAM" id="SSF56752">
    <property type="entry name" value="D-aminoacid aminotransferase-like PLP-dependent enzymes"/>
    <property type="match status" value="1"/>
</dbReference>
<keyword evidence="2" id="KW-0032">Aminotransferase</keyword>
<dbReference type="EMBL" id="CP108164">
    <property type="protein sequence ID" value="WTQ84652.1"/>
    <property type="molecule type" value="Genomic_DNA"/>
</dbReference>
<dbReference type="GO" id="GO:0008483">
    <property type="term" value="F:transaminase activity"/>
    <property type="evidence" value="ECO:0007669"/>
    <property type="project" value="UniProtKB-KW"/>
</dbReference>
<dbReference type="InterPro" id="IPR001544">
    <property type="entry name" value="Aminotrans_IV"/>
</dbReference>
<dbReference type="GeneID" id="97285165"/>
<dbReference type="CDD" id="cd00449">
    <property type="entry name" value="PLPDE_IV"/>
    <property type="match status" value="1"/>
</dbReference>
<dbReference type="Gene3D" id="3.30.470.10">
    <property type="match status" value="1"/>
</dbReference>
<dbReference type="Pfam" id="PF01063">
    <property type="entry name" value="Aminotran_4"/>
    <property type="match status" value="1"/>
</dbReference>
<reference evidence="2 3" key="1">
    <citation type="submission" date="2022-10" db="EMBL/GenBank/DDBJ databases">
        <title>The complete genomes of actinobacterial strains from the NBC collection.</title>
        <authorList>
            <person name="Joergensen T.S."/>
            <person name="Alvarez Arevalo M."/>
            <person name="Sterndorff E.B."/>
            <person name="Faurdal D."/>
            <person name="Vuksanovic O."/>
            <person name="Mourched A.-S."/>
            <person name="Charusanti P."/>
            <person name="Shaw S."/>
            <person name="Blin K."/>
            <person name="Weber T."/>
        </authorList>
    </citation>
    <scope>NUCLEOTIDE SEQUENCE [LARGE SCALE GENOMIC DNA]</scope>
    <source>
        <strain evidence="2 3">NBC_00156</strain>
    </source>
</reference>
<dbReference type="InterPro" id="IPR043132">
    <property type="entry name" value="BCAT-like_C"/>
</dbReference>
<dbReference type="InterPro" id="IPR050571">
    <property type="entry name" value="Class-IV_PLP-Dep_Aminotrnsfr"/>
</dbReference>
<name>A0ABZ1L007_STRAH</name>
<evidence type="ECO:0000313" key="3">
    <source>
        <dbReference type="Proteomes" id="UP001622557"/>
    </source>
</evidence>
<evidence type="ECO:0000256" key="1">
    <source>
        <dbReference type="ARBA" id="ARBA00009320"/>
    </source>
</evidence>
<dbReference type="Proteomes" id="UP001622557">
    <property type="component" value="Chromosome"/>
</dbReference>
<dbReference type="RefSeq" id="WP_405452405.1">
    <property type="nucleotide sequence ID" value="NZ_CP108164.1"/>
</dbReference>
<sequence length="299" mass="31482">MRVQNGTIWLDGEIAGWEEARLPLMSDALLRGLSVFDGLVARRQTDGSLALLGAERHLDRLSRSCAVLGLPLETGVPGLLEGCRAAAEREAAGSPDCDVYVRPMVVGAVLTPRAREASVTVAAFRQAPAAPAPVTLLTSAWRRPTDDTLPPALKVVGNYQLTRLARLEAKKAGYDDALVLNAAGRVAESAGAAVVQERGGRLSTPPPWEGCLDSVTVALLALLARAEGMEWAREPLQRTTVLGADGLALAGTLADVVPVSRLDHRSYAAPSPLLEQLGLLWADASRGGKHAGLLETVTV</sequence>
<dbReference type="InterPro" id="IPR043131">
    <property type="entry name" value="BCAT-like_N"/>
</dbReference>
<keyword evidence="3" id="KW-1185">Reference proteome</keyword>
<protein>
    <submittedName>
        <fullName evidence="2">Aminotransferase class IV</fullName>
    </submittedName>
</protein>
<keyword evidence="2" id="KW-0808">Transferase</keyword>
<dbReference type="PANTHER" id="PTHR42743">
    <property type="entry name" value="AMINO-ACID AMINOTRANSFERASE"/>
    <property type="match status" value="1"/>
</dbReference>
<organism evidence="2 3">
    <name type="scientific">Streptomyces achromogenes</name>
    <dbReference type="NCBI Taxonomy" id="67255"/>
    <lineage>
        <taxon>Bacteria</taxon>
        <taxon>Bacillati</taxon>
        <taxon>Actinomycetota</taxon>
        <taxon>Actinomycetes</taxon>
        <taxon>Kitasatosporales</taxon>
        <taxon>Streptomycetaceae</taxon>
        <taxon>Streptomyces</taxon>
    </lineage>
</organism>
<evidence type="ECO:0000313" key="2">
    <source>
        <dbReference type="EMBL" id="WTQ84652.1"/>
    </source>
</evidence>
<dbReference type="PANTHER" id="PTHR42743:SF11">
    <property type="entry name" value="AMINODEOXYCHORISMATE LYASE"/>
    <property type="match status" value="1"/>
</dbReference>
<proteinExistence type="inferred from homology"/>